<gene>
    <name evidence="1" type="ORF">SOJ16_002106</name>
</gene>
<proteinExistence type="predicted"/>
<accession>A0ABZ0TYC0</accession>
<dbReference type="Proteomes" id="UP001322744">
    <property type="component" value="Chromosome"/>
</dbReference>
<evidence type="ECO:0000313" key="2">
    <source>
        <dbReference type="Proteomes" id="UP001322744"/>
    </source>
</evidence>
<name>A0ABZ0TYC0_9FIRM</name>
<organism evidence="1 2">
    <name type="scientific">Anaerocellum danielii</name>
    <dbReference type="NCBI Taxonomy" id="1387557"/>
    <lineage>
        <taxon>Bacteria</taxon>
        <taxon>Bacillati</taxon>
        <taxon>Bacillota</taxon>
        <taxon>Bacillota incertae sedis</taxon>
        <taxon>Caldicellulosiruptorales</taxon>
        <taxon>Caldicellulosiruptoraceae</taxon>
        <taxon>Anaerocellum</taxon>
    </lineage>
</organism>
<keyword evidence="2" id="KW-1185">Reference proteome</keyword>
<evidence type="ECO:0000313" key="1">
    <source>
        <dbReference type="EMBL" id="WPX08239.1"/>
    </source>
</evidence>
<dbReference type="RefSeq" id="WP_045175525.1">
    <property type="nucleotide sequence ID" value="NZ_CP139957.1"/>
</dbReference>
<sequence>MKVNPLLYLKAAKRLTSNFVSGHKSGLLGEEDAAKLIPKLAFYYVKYLTTRTEPEFVTEQEAKDSLFFYWLVLQMFSLMTPNQFVNVFPIKKFYKGHKYGIKDYNTTKAMLSKVDMDKPIGDKVIEFLWEYVNDDIEEFLVKYMILTSCIRRFEGKTTLAEEMAKDLGIKTYKLCQDSQGKKFLFDVQTGKTLRVRERPKHLKVIKGRG</sequence>
<reference evidence="1 2" key="1">
    <citation type="submission" date="2023-12" db="EMBL/GenBank/DDBJ databases">
        <authorList>
            <person name="Manesh M.J.H."/>
            <person name="Bing R.G."/>
            <person name="Willard D.J."/>
            <person name="Kelly R.M."/>
        </authorList>
    </citation>
    <scope>NUCLEOTIDE SEQUENCE [LARGE SCALE GENOMIC DNA]</scope>
    <source>
        <strain evidence="1 2">DSM 8977</strain>
    </source>
</reference>
<protein>
    <submittedName>
        <fullName evidence="1">Uncharacterized protein</fullName>
    </submittedName>
</protein>
<dbReference type="EMBL" id="CP139957">
    <property type="protein sequence ID" value="WPX08239.1"/>
    <property type="molecule type" value="Genomic_DNA"/>
</dbReference>